<dbReference type="InterPro" id="IPR036388">
    <property type="entry name" value="WH-like_DNA-bd_sf"/>
</dbReference>
<organism evidence="7 8">
    <name type="scientific">OM182 bacterium</name>
    <dbReference type="NCBI Taxonomy" id="2510334"/>
    <lineage>
        <taxon>Bacteria</taxon>
        <taxon>Pseudomonadati</taxon>
        <taxon>Pseudomonadota</taxon>
        <taxon>Gammaproteobacteria</taxon>
        <taxon>OMG group</taxon>
        <taxon>OM182 clade</taxon>
    </lineage>
</organism>
<comment type="subcellular location">
    <subcellularLocation>
        <location evidence="1">Cytoplasm</location>
    </subcellularLocation>
</comment>
<comment type="similarity">
    <text evidence="2">Belongs to the RecX family.</text>
</comment>
<dbReference type="PANTHER" id="PTHR33602:SF1">
    <property type="entry name" value="REGULATORY PROTEIN RECX FAMILY PROTEIN"/>
    <property type="match status" value="1"/>
</dbReference>
<dbReference type="EMBL" id="SHAG01000019">
    <property type="protein sequence ID" value="RZO76014.1"/>
    <property type="molecule type" value="Genomic_DNA"/>
</dbReference>
<keyword evidence="4" id="KW-0963">Cytoplasm</keyword>
<feature type="domain" description="RecX third three-helical" evidence="6">
    <location>
        <begin position="106"/>
        <end position="146"/>
    </location>
</feature>
<evidence type="ECO:0000259" key="5">
    <source>
        <dbReference type="Pfam" id="PF02631"/>
    </source>
</evidence>
<reference evidence="7 8" key="1">
    <citation type="submission" date="2019-02" db="EMBL/GenBank/DDBJ databases">
        <title>Prokaryotic population dynamics and viral predation in marine succession experiment using metagenomics: the confinement effect.</title>
        <authorList>
            <person name="Haro-Moreno J.M."/>
            <person name="Rodriguez-Valera F."/>
            <person name="Lopez-Perez M."/>
        </authorList>
    </citation>
    <scope>NUCLEOTIDE SEQUENCE [LARGE SCALE GENOMIC DNA]</scope>
    <source>
        <strain evidence="7">MED-G157</strain>
    </source>
</reference>
<evidence type="ECO:0000259" key="6">
    <source>
        <dbReference type="Pfam" id="PF21981"/>
    </source>
</evidence>
<dbReference type="InterPro" id="IPR053925">
    <property type="entry name" value="RecX_HTH_3rd"/>
</dbReference>
<dbReference type="PANTHER" id="PTHR33602">
    <property type="entry name" value="REGULATORY PROTEIN RECX FAMILY PROTEIN"/>
    <property type="match status" value="1"/>
</dbReference>
<dbReference type="AlphaFoldDB" id="A0A520S0M9"/>
<sequence length="149" mass="17311">MQELTSEQIDIRRAALGLLARREHSCKELLDKIVRRFPGKIDLIKEEVGFLSYEGLQSDARLAEVYVRSRAGQGRGLEKIRAELKNKGVRDKEIKTALLQCGVDWLENLNRISSRRFGNTRPENARERAKRSRFFRQRGFSFDEIATLF</sequence>
<name>A0A520S0M9_9GAMM</name>
<dbReference type="InterPro" id="IPR053924">
    <property type="entry name" value="RecX_HTH_2nd"/>
</dbReference>
<gene>
    <name evidence="7" type="ORF">EVA68_05390</name>
</gene>
<protein>
    <recommendedName>
        <fullName evidence="3">Regulatory protein RecX</fullName>
    </recommendedName>
</protein>
<evidence type="ECO:0000313" key="7">
    <source>
        <dbReference type="EMBL" id="RZO76014.1"/>
    </source>
</evidence>
<evidence type="ECO:0000256" key="2">
    <source>
        <dbReference type="ARBA" id="ARBA00009695"/>
    </source>
</evidence>
<evidence type="ECO:0000256" key="1">
    <source>
        <dbReference type="ARBA" id="ARBA00004496"/>
    </source>
</evidence>
<comment type="caution">
    <text evidence="7">The sequence shown here is derived from an EMBL/GenBank/DDBJ whole genome shotgun (WGS) entry which is preliminary data.</text>
</comment>
<evidence type="ECO:0000313" key="8">
    <source>
        <dbReference type="Proteomes" id="UP000316199"/>
    </source>
</evidence>
<dbReference type="GO" id="GO:0005737">
    <property type="term" value="C:cytoplasm"/>
    <property type="evidence" value="ECO:0007669"/>
    <property type="project" value="UniProtKB-SubCell"/>
</dbReference>
<dbReference type="Proteomes" id="UP000316199">
    <property type="component" value="Unassembled WGS sequence"/>
</dbReference>
<dbReference type="GO" id="GO:0006282">
    <property type="term" value="P:regulation of DNA repair"/>
    <property type="evidence" value="ECO:0007669"/>
    <property type="project" value="InterPro"/>
</dbReference>
<evidence type="ECO:0000256" key="3">
    <source>
        <dbReference type="ARBA" id="ARBA00018111"/>
    </source>
</evidence>
<feature type="domain" description="RecX second three-helical" evidence="5">
    <location>
        <begin position="58"/>
        <end position="98"/>
    </location>
</feature>
<dbReference type="Pfam" id="PF02631">
    <property type="entry name" value="RecX_HTH2"/>
    <property type="match status" value="1"/>
</dbReference>
<evidence type="ECO:0000256" key="4">
    <source>
        <dbReference type="ARBA" id="ARBA00022490"/>
    </source>
</evidence>
<dbReference type="Gene3D" id="1.10.10.10">
    <property type="entry name" value="Winged helix-like DNA-binding domain superfamily/Winged helix DNA-binding domain"/>
    <property type="match status" value="3"/>
</dbReference>
<dbReference type="InterPro" id="IPR003783">
    <property type="entry name" value="Regulatory_RecX"/>
</dbReference>
<proteinExistence type="inferred from homology"/>
<dbReference type="Pfam" id="PF21981">
    <property type="entry name" value="RecX_HTH3"/>
    <property type="match status" value="1"/>
</dbReference>
<accession>A0A520S0M9</accession>